<keyword evidence="1" id="KW-1133">Transmembrane helix</keyword>
<dbReference type="GO" id="GO:0016020">
    <property type="term" value="C:membrane"/>
    <property type="evidence" value="ECO:0007669"/>
    <property type="project" value="InterPro"/>
</dbReference>
<evidence type="ECO:0000313" key="2">
    <source>
        <dbReference type="EMBL" id="PMD41126.1"/>
    </source>
</evidence>
<dbReference type="AlphaFoldDB" id="A0A2J6RRH6"/>
<accession>A0A2J6RRH6</accession>
<dbReference type="Proteomes" id="UP000235786">
    <property type="component" value="Unassembled WGS sequence"/>
</dbReference>
<sequence>MDEAEKSRATEWVTPVRSGTASLTHIMPPRRQDTMQNISGDTIGKDQVDTTIKPCNGVHLSTIDSQESWTSADERCTRYREMIQNARSILLMKLAQGLRRQDSVDAEKGRVAVLEYDAEGKPSPQEFKSTQTLLEYFDREDKPNTDFQPHPNPKSGARRLFILEDLSRRHVEILGSRLKIHPILFARHWGDLSFLESIDDFQTTDRQTSRLTLPFPNFLNAPTVASAPQRPLEELYLANFNVRRIVAFPKPFGSWDLRSSIVEMECCISYWSQPTENGGWDALIIVDPPMNNKFRFFSGDLSQVQCLPDSANTLDLDRSGEPDCIPNFARQEVLPEDPKDWNNAEKGNRFDSLFDKVVTTYSKIDINNGNMPFDLTMVIRRIALEKWNKFLNHAIHCLILTKGEPYSNNSHFNSPISTLWAPTNAEWLLARMVKWSRRLGTEHTTLNTIMRGLGMSMHDRSRNGVLDSKEAEQWRYIDDKILEYKSLYDDTTASYIQVMALQEAQNSNTQAKSVGRITLVAALFVPVSLISGIMSMGGDFTPGGRKFWIFFVVAAPFVAIVYMFLCTSLLEWAEHPINNLRRMWKKQEQALLPRFFERDFHERF</sequence>
<dbReference type="InterPro" id="IPR002523">
    <property type="entry name" value="MgTranspt_CorA/ZnTranspt_ZntB"/>
</dbReference>
<evidence type="ECO:0000256" key="1">
    <source>
        <dbReference type="SAM" id="Phobius"/>
    </source>
</evidence>
<evidence type="ECO:0008006" key="4">
    <source>
        <dbReference type="Google" id="ProtNLM"/>
    </source>
</evidence>
<keyword evidence="3" id="KW-1185">Reference proteome</keyword>
<proteinExistence type="predicted"/>
<feature type="transmembrane region" description="Helical" evidence="1">
    <location>
        <begin position="517"/>
        <end position="536"/>
    </location>
</feature>
<organism evidence="2 3">
    <name type="scientific">Hyaloscypha variabilis (strain UAMH 11265 / GT02V1 / F)</name>
    <name type="common">Meliniomyces variabilis</name>
    <dbReference type="NCBI Taxonomy" id="1149755"/>
    <lineage>
        <taxon>Eukaryota</taxon>
        <taxon>Fungi</taxon>
        <taxon>Dikarya</taxon>
        <taxon>Ascomycota</taxon>
        <taxon>Pezizomycotina</taxon>
        <taxon>Leotiomycetes</taxon>
        <taxon>Helotiales</taxon>
        <taxon>Hyaloscyphaceae</taxon>
        <taxon>Hyaloscypha</taxon>
        <taxon>Hyaloscypha variabilis</taxon>
    </lineage>
</organism>
<dbReference type="EMBL" id="KZ613944">
    <property type="protein sequence ID" value="PMD41126.1"/>
    <property type="molecule type" value="Genomic_DNA"/>
</dbReference>
<gene>
    <name evidence="2" type="ORF">L207DRAFT_511082</name>
</gene>
<keyword evidence="1" id="KW-0812">Transmembrane</keyword>
<dbReference type="OrthoDB" id="5428055at2759"/>
<protein>
    <recommendedName>
        <fullName evidence="4">Cora-domain-containing protein</fullName>
    </recommendedName>
</protein>
<evidence type="ECO:0000313" key="3">
    <source>
        <dbReference type="Proteomes" id="UP000235786"/>
    </source>
</evidence>
<dbReference type="GO" id="GO:0046873">
    <property type="term" value="F:metal ion transmembrane transporter activity"/>
    <property type="evidence" value="ECO:0007669"/>
    <property type="project" value="InterPro"/>
</dbReference>
<dbReference type="Pfam" id="PF01544">
    <property type="entry name" value="CorA"/>
    <property type="match status" value="1"/>
</dbReference>
<dbReference type="Gene3D" id="1.20.58.340">
    <property type="entry name" value="Magnesium transport protein CorA, transmembrane region"/>
    <property type="match status" value="1"/>
</dbReference>
<feature type="transmembrane region" description="Helical" evidence="1">
    <location>
        <begin position="548"/>
        <end position="573"/>
    </location>
</feature>
<dbReference type="STRING" id="1149755.A0A2J6RRH6"/>
<name>A0A2J6RRH6_HYAVF</name>
<reference evidence="2 3" key="1">
    <citation type="submission" date="2016-04" db="EMBL/GenBank/DDBJ databases">
        <title>A degradative enzymes factory behind the ericoid mycorrhizal symbiosis.</title>
        <authorList>
            <consortium name="DOE Joint Genome Institute"/>
            <person name="Martino E."/>
            <person name="Morin E."/>
            <person name="Grelet G."/>
            <person name="Kuo A."/>
            <person name="Kohler A."/>
            <person name="Daghino S."/>
            <person name="Barry K."/>
            <person name="Choi C."/>
            <person name="Cichocki N."/>
            <person name="Clum A."/>
            <person name="Copeland A."/>
            <person name="Hainaut M."/>
            <person name="Haridas S."/>
            <person name="Labutti K."/>
            <person name="Lindquist E."/>
            <person name="Lipzen A."/>
            <person name="Khouja H.-R."/>
            <person name="Murat C."/>
            <person name="Ohm R."/>
            <person name="Olson A."/>
            <person name="Spatafora J."/>
            <person name="Veneault-Fourrey C."/>
            <person name="Henrissat B."/>
            <person name="Grigoriev I."/>
            <person name="Martin F."/>
            <person name="Perotto S."/>
        </authorList>
    </citation>
    <scope>NUCLEOTIDE SEQUENCE [LARGE SCALE GENOMIC DNA]</scope>
    <source>
        <strain evidence="2 3">F</strain>
    </source>
</reference>
<keyword evidence="1" id="KW-0472">Membrane</keyword>